<name>A0A378YB90_9BURK</name>
<keyword evidence="3" id="KW-0378">Hydrolase</keyword>
<evidence type="ECO:0000259" key="2">
    <source>
        <dbReference type="Pfam" id="PF00884"/>
    </source>
</evidence>
<feature type="region of interest" description="Disordered" evidence="1">
    <location>
        <begin position="1"/>
        <end position="49"/>
    </location>
</feature>
<dbReference type="GO" id="GO:0047753">
    <property type="term" value="F:choline-sulfatase activity"/>
    <property type="evidence" value="ECO:0007669"/>
    <property type="project" value="UniProtKB-EC"/>
</dbReference>
<dbReference type="PANTHER" id="PTHR46615">
    <property type="entry name" value="ARYLSULFATASE K"/>
    <property type="match status" value="1"/>
</dbReference>
<dbReference type="InterPro" id="IPR019546">
    <property type="entry name" value="TAT_signal_bac_arc"/>
</dbReference>
<evidence type="ECO:0000256" key="1">
    <source>
        <dbReference type="SAM" id="MobiDB-lite"/>
    </source>
</evidence>
<dbReference type="Pfam" id="PF00884">
    <property type="entry name" value="Sulfatase"/>
    <property type="match status" value="1"/>
</dbReference>
<dbReference type="STRING" id="93220.A6P55_22650"/>
<dbReference type="NCBIfam" id="TIGR01409">
    <property type="entry name" value="TAT_signal_seq"/>
    <property type="match status" value="1"/>
</dbReference>
<dbReference type="InterPro" id="IPR000917">
    <property type="entry name" value="Sulfatase_N"/>
</dbReference>
<dbReference type="PANTHER" id="PTHR46615:SF1">
    <property type="entry name" value="ARYLSULFATASE K"/>
    <property type="match status" value="1"/>
</dbReference>
<dbReference type="GO" id="GO:0015024">
    <property type="term" value="F:glucuronate-2-sulfatase activity"/>
    <property type="evidence" value="ECO:0007669"/>
    <property type="project" value="TreeGrafter"/>
</dbReference>
<protein>
    <submittedName>
        <fullName evidence="3">Choline-sulfatase</fullName>
        <ecNumber evidence="3">3.1.6.6</ecNumber>
    </submittedName>
</protein>
<dbReference type="PROSITE" id="PS51318">
    <property type="entry name" value="TAT"/>
    <property type="match status" value="1"/>
</dbReference>
<reference evidence="3 4" key="1">
    <citation type="submission" date="2018-06" db="EMBL/GenBank/DDBJ databases">
        <authorList>
            <consortium name="Pathogen Informatics"/>
            <person name="Doyle S."/>
        </authorList>
    </citation>
    <scope>NUCLEOTIDE SEQUENCE [LARGE SCALE GENOMIC DNA]</scope>
    <source>
        <strain evidence="3 4">NCTC13160</strain>
    </source>
</reference>
<dbReference type="RefSeq" id="WP_081326878.1">
    <property type="nucleotide sequence ID" value="NZ_CP009553.3"/>
</dbReference>
<evidence type="ECO:0000313" key="3">
    <source>
        <dbReference type="EMBL" id="SUA74505.1"/>
    </source>
</evidence>
<dbReference type="Proteomes" id="UP000254573">
    <property type="component" value="Unassembled WGS sequence"/>
</dbReference>
<dbReference type="Gene3D" id="3.40.720.10">
    <property type="entry name" value="Alkaline Phosphatase, subunit A"/>
    <property type="match status" value="1"/>
</dbReference>
<dbReference type="EMBL" id="UGSG01000001">
    <property type="protein sequence ID" value="SUA74505.1"/>
    <property type="molecule type" value="Genomic_DNA"/>
</dbReference>
<accession>A0A378YB90</accession>
<dbReference type="InterPro" id="IPR017850">
    <property type="entry name" value="Alkaline_phosphatase_core_sf"/>
</dbReference>
<sequence length="642" mass="70767">MTLRKSPSTPGESGNPSDDSQASAATGTPTAHDALSGSRPSRRHFLKQAGAAVASAGLASPVLAAAKSAPDGPRPPGGAHDDGYVMAQEAPSVAPKGYNILFILTDQERHFDKWPFPVPGRERLRREGVTFVNHQIAACVCSPSRSTVYTGQHIQHTRVFDNCGIPWQPDMSTDIRTIGHMMRDVGYHAAYLGKWHLSGKLHHNHTPYDTPTQEYHDLIKAYGFDDYFGVGDLIGRVRGGYTYDGLTTSSAVSWLRGRGAQLAGESKPWFMAVNLVNPHDAMFLNTDPVGVNAQNDSRPTLGNARPPKDRLYETHWNVPLASTRKQAYDAPGRPAAHGVYNASEGVLVGDYPLDDARLQVYQDYYFNCIRDCDTHVVTLLDTLRELGLDKNTIVVMSADHGDHVGAHKLVGKGPTTYREQNHVPLVIRHPAYPGGKQCAALSSHVDITPTLLGLTGLDAASIARVAGDAVRGHDLTPLLRRPERHAVDAVRADALFNYAMLLFYDSEWVAQEYATLRTKGMPIEEIHRRVIARQPDFRHRGMIRSVFDGRYRFSRYFSPTQFNRPTSLEALFANNDVELYDLHADPTESNNLALDSRANGALLMAMNARLNDRLDAEVGEDRPDILPIRDGRVHFTFESAAG</sequence>
<dbReference type="InterPro" id="IPR051849">
    <property type="entry name" value="GAG-degrading_sulfatase"/>
</dbReference>
<feature type="domain" description="Sulfatase N-terminal" evidence="2">
    <location>
        <begin position="99"/>
        <end position="456"/>
    </location>
</feature>
<dbReference type="CDD" id="cd16035">
    <property type="entry name" value="sulfatase_like"/>
    <property type="match status" value="1"/>
</dbReference>
<evidence type="ECO:0000313" key="4">
    <source>
        <dbReference type="Proteomes" id="UP000254573"/>
    </source>
</evidence>
<dbReference type="OrthoDB" id="9766107at2"/>
<dbReference type="GO" id="GO:0004065">
    <property type="term" value="F:arylsulfatase activity"/>
    <property type="evidence" value="ECO:0007669"/>
    <property type="project" value="TreeGrafter"/>
</dbReference>
<dbReference type="EC" id="3.1.6.6" evidence="3"/>
<dbReference type="AlphaFoldDB" id="A0A378YB90"/>
<proteinExistence type="predicted"/>
<organism evidence="3 4">
    <name type="scientific">Pandoraea pnomenusa</name>
    <dbReference type="NCBI Taxonomy" id="93220"/>
    <lineage>
        <taxon>Bacteria</taxon>
        <taxon>Pseudomonadati</taxon>
        <taxon>Pseudomonadota</taxon>
        <taxon>Betaproteobacteria</taxon>
        <taxon>Burkholderiales</taxon>
        <taxon>Burkholderiaceae</taxon>
        <taxon>Pandoraea</taxon>
    </lineage>
</organism>
<feature type="compositionally biased region" description="Polar residues" evidence="1">
    <location>
        <begin position="1"/>
        <end position="29"/>
    </location>
</feature>
<dbReference type="SUPFAM" id="SSF53649">
    <property type="entry name" value="Alkaline phosphatase-like"/>
    <property type="match status" value="1"/>
</dbReference>
<gene>
    <name evidence="3" type="primary">betC</name>
    <name evidence="3" type="ORF">NCTC13160_00345</name>
</gene>
<dbReference type="InterPro" id="IPR006311">
    <property type="entry name" value="TAT_signal"/>
</dbReference>